<keyword evidence="2" id="KW-1185">Reference proteome</keyword>
<dbReference type="Proteomes" id="UP001056436">
    <property type="component" value="Unassembled WGS sequence"/>
</dbReference>
<dbReference type="AlphaFoldDB" id="A0A9P9X6A3"/>
<sequence length="113" mass="12739">MYATGIVRSPKHLVDRMNLEKHNHYIVCFATIPCDSPEHPSNRTTATEGELCRYHLWVFDSPPVVLPALEENLVVPNGSTNFKIRLSGFGKGVSTELLQRMADILRARIQASY</sequence>
<name>A0A9P9X6A3_9PEZI</name>
<dbReference type="EMBL" id="SDAQ01000101">
    <property type="protein sequence ID" value="KAI3538993.1"/>
    <property type="molecule type" value="Genomic_DNA"/>
</dbReference>
<protein>
    <submittedName>
        <fullName evidence="1">Uncharacterized protein</fullName>
    </submittedName>
</protein>
<evidence type="ECO:0000313" key="2">
    <source>
        <dbReference type="Proteomes" id="UP001056436"/>
    </source>
</evidence>
<comment type="caution">
    <text evidence="1">The sequence shown here is derived from an EMBL/GenBank/DDBJ whole genome shotgun (WGS) entry which is preliminary data.</text>
</comment>
<dbReference type="OrthoDB" id="4791694at2759"/>
<reference evidence="1" key="1">
    <citation type="submission" date="2019-01" db="EMBL/GenBank/DDBJ databases">
        <title>Colletotrichum abscissum LGMF1257.</title>
        <authorList>
            <person name="Baroncelli R."/>
        </authorList>
    </citation>
    <scope>NUCLEOTIDE SEQUENCE</scope>
    <source>
        <strain evidence="1">Ca142</strain>
    </source>
</reference>
<gene>
    <name evidence="1" type="ORF">CABS02_11584</name>
</gene>
<evidence type="ECO:0000313" key="1">
    <source>
        <dbReference type="EMBL" id="KAI3538993.1"/>
    </source>
</evidence>
<organism evidence="1 2">
    <name type="scientific">Colletotrichum abscissum</name>
    <dbReference type="NCBI Taxonomy" id="1671311"/>
    <lineage>
        <taxon>Eukaryota</taxon>
        <taxon>Fungi</taxon>
        <taxon>Dikarya</taxon>
        <taxon>Ascomycota</taxon>
        <taxon>Pezizomycotina</taxon>
        <taxon>Sordariomycetes</taxon>
        <taxon>Hypocreomycetidae</taxon>
        <taxon>Glomerellales</taxon>
        <taxon>Glomerellaceae</taxon>
        <taxon>Colletotrichum</taxon>
        <taxon>Colletotrichum acutatum species complex</taxon>
    </lineage>
</organism>
<proteinExistence type="predicted"/>
<accession>A0A9P9X6A3</accession>